<evidence type="ECO:0000313" key="6">
    <source>
        <dbReference type="Proteomes" id="UP000041394"/>
    </source>
</evidence>
<organism evidence="2 8">
    <name type="scientific">Helicobacter ailurogastricus</name>
    <dbReference type="NCBI Taxonomy" id="1578720"/>
    <lineage>
        <taxon>Bacteria</taxon>
        <taxon>Pseudomonadati</taxon>
        <taxon>Campylobacterota</taxon>
        <taxon>Epsilonproteobacteria</taxon>
        <taxon>Campylobacterales</taxon>
        <taxon>Helicobacteraceae</taxon>
        <taxon>Helicobacter</taxon>
    </lineage>
</organism>
<dbReference type="RefSeq" id="WP_053941915.1">
    <property type="nucleotide sequence ID" value="NZ_BSCV01000004.1"/>
</dbReference>
<dbReference type="AlphaFoldDB" id="A0A0K2XA23"/>
<evidence type="ECO:0000313" key="1">
    <source>
        <dbReference type="EMBL" id="CRF41821.1"/>
    </source>
</evidence>
<dbReference type="EMBL" id="CDML01000055">
    <property type="protein sequence ID" value="CRF41821.1"/>
    <property type="molecule type" value="Genomic_DNA"/>
</dbReference>
<sequence length="207" mass="23569">MRLAPLLLCLPLMGEPLYIASDIGNKEGFLDFLKLAIQQDTGVDVIFLPLKKTKHLCQVSAFLISKGALHTRHFLKGKKGVALFQENFTLLGDKSLAPLFAGKNPQAVLQELAKPALAKHLKFMRTNLSPHRPHDLILMSQRLYAQKAQNLSVLYTPLKLRYLWLNPCHSQSAQPVFKWLQTHQGIFTDFRVNYQNIFTPIEDNKHD</sequence>
<evidence type="ECO:0000313" key="4">
    <source>
        <dbReference type="EMBL" id="CRF52294.1"/>
    </source>
</evidence>
<reference evidence="6 7" key="3">
    <citation type="submission" date="2014-12" db="EMBL/GenBank/DDBJ databases">
        <authorList>
            <person name="Jaenicke S."/>
        </authorList>
    </citation>
    <scope>NUCLEOTIDE SEQUENCE [LARGE SCALE GENOMIC DNA]</scope>
</reference>
<dbReference type="Proteomes" id="UP000045175">
    <property type="component" value="Unassembled WGS sequence"/>
</dbReference>
<keyword evidence="5" id="KW-1185">Reference proteome</keyword>
<reference evidence="5" key="2">
    <citation type="submission" date="2014-12" db="EMBL/GenBank/DDBJ databases">
        <authorList>
            <person name="Smet A."/>
        </authorList>
    </citation>
    <scope>NUCLEOTIDE SEQUENCE [LARGE SCALE GENOMIC DNA]</scope>
</reference>
<dbReference type="Proteomes" id="UP000041394">
    <property type="component" value="Unassembled WGS sequence"/>
</dbReference>
<gene>
    <name evidence="1" type="ORF">HAL011_16390</name>
    <name evidence="2" type="ORF">HAL013_15910</name>
    <name evidence="4" type="ORF">HAL07_04200</name>
    <name evidence="3" type="ORF">HAL09_16720</name>
</gene>
<dbReference type="GeneID" id="82131441"/>
<evidence type="ECO:0000313" key="7">
    <source>
        <dbReference type="Proteomes" id="UP000043437"/>
    </source>
</evidence>
<accession>A0A0K2XA23</accession>
<evidence type="ECO:0000313" key="8">
    <source>
        <dbReference type="Proteomes" id="UP000045175"/>
    </source>
</evidence>
<dbReference type="Proteomes" id="UP000038622">
    <property type="component" value="Unassembled WGS sequence"/>
</dbReference>
<dbReference type="EMBL" id="CDMG01000002">
    <property type="protein sequence ID" value="CRF52294.1"/>
    <property type="molecule type" value="Genomic_DNA"/>
</dbReference>
<dbReference type="EMBL" id="CDMH01000064">
    <property type="protein sequence ID" value="CRF43357.1"/>
    <property type="molecule type" value="Genomic_DNA"/>
</dbReference>
<reference evidence="2" key="1">
    <citation type="submission" date="2014-12" db="EMBL/GenBank/DDBJ databases">
        <title>Whole genome sequences of four Staphylococcus schleiferi canine isolates.</title>
        <authorList>
            <person name="Misic A.M."/>
            <person name="Cain C."/>
            <person name="Morris D.O."/>
            <person name="Rankin S."/>
            <person name="Beiting D."/>
        </authorList>
    </citation>
    <scope>NUCLEOTIDE SEQUENCE</scope>
    <source>
        <strain evidence="1">ASB11</strain>
        <strain evidence="2">ASB13</strain>
        <strain evidence="4">ASB7</strain>
        <strain evidence="3">ASB9</strain>
    </source>
</reference>
<dbReference type="STRING" id="1578720.HAL011_16390"/>
<protein>
    <submittedName>
        <fullName evidence="2">Uncharacterized protein</fullName>
    </submittedName>
</protein>
<proteinExistence type="predicted"/>
<dbReference type="OrthoDB" id="5323635at2"/>
<evidence type="ECO:0000313" key="2">
    <source>
        <dbReference type="EMBL" id="CRF43357.1"/>
    </source>
</evidence>
<evidence type="ECO:0000313" key="3">
    <source>
        <dbReference type="EMBL" id="CRF45039.1"/>
    </source>
</evidence>
<name>A0A0K2XA23_9HELI</name>
<dbReference type="Proteomes" id="UP000043437">
    <property type="component" value="Unassembled WGS sequence"/>
</dbReference>
<dbReference type="EMBL" id="CDMN01000071">
    <property type="protein sequence ID" value="CRF45039.1"/>
    <property type="molecule type" value="Genomic_DNA"/>
</dbReference>
<evidence type="ECO:0000313" key="5">
    <source>
        <dbReference type="Proteomes" id="UP000038622"/>
    </source>
</evidence>